<dbReference type="Proteomes" id="UP001481872">
    <property type="component" value="Unassembled WGS sequence"/>
</dbReference>
<sequence>MKVLHLISGGDTGGAKTHIYTLLKGLEAHHQVSMVCFCPGPFLDGALDLGIDARLVEQKNRFDMGALKEVARMIEEEGFDLIHCHGARANFNALYLRKRVDVPMVTTLHSDYLLDFKDNFIKDKVFTPLNKYALKRFDNYIAITERFKTMLVSRGFPEEAIFVTYNGIDMKKPEIAVDKDRFLDRYGLKKYSDRMLFVIAARLDLVKDHMTLLRAVALNKDAFKGAHVLIAGRGPEREKLMAYVKEEGLEDAVSFLGQVSDPFSLYEAGDVNMLTSVSESFPYALLEGAKAKIPFIATDVGGIGEMAGDYGMLFQPKDAEGLAREMLYALNHPDEMKARGEGLYRFVNEHFSQEAMAESHSEIYKKILQRSQHDR</sequence>
<keyword evidence="3" id="KW-0328">Glycosyltransferase</keyword>
<dbReference type="PANTHER" id="PTHR12526">
    <property type="entry name" value="GLYCOSYLTRANSFERASE"/>
    <property type="match status" value="1"/>
</dbReference>
<feature type="domain" description="Glycosyl transferase family 1" evidence="1">
    <location>
        <begin position="187"/>
        <end position="338"/>
    </location>
</feature>
<accession>A0ABV1JAJ2</accession>
<dbReference type="Pfam" id="PF00534">
    <property type="entry name" value="Glycos_transf_1"/>
    <property type="match status" value="1"/>
</dbReference>
<comment type="caution">
    <text evidence="3">The sequence shown here is derived from an EMBL/GenBank/DDBJ whole genome shotgun (WGS) entry which is preliminary data.</text>
</comment>
<evidence type="ECO:0000259" key="1">
    <source>
        <dbReference type="Pfam" id="PF00534"/>
    </source>
</evidence>
<feature type="domain" description="Glycosyltransferase subfamily 4-like N-terminal" evidence="2">
    <location>
        <begin position="13"/>
        <end position="171"/>
    </location>
</feature>
<dbReference type="Gene3D" id="3.40.50.2000">
    <property type="entry name" value="Glycogen Phosphorylase B"/>
    <property type="match status" value="2"/>
</dbReference>
<reference evidence="3 4" key="1">
    <citation type="submission" date="2024-04" db="EMBL/GenBank/DDBJ databases">
        <title>Human intestinal bacterial collection.</title>
        <authorList>
            <person name="Pauvert C."/>
            <person name="Hitch T.C.A."/>
            <person name="Clavel T."/>
        </authorList>
    </citation>
    <scope>NUCLEOTIDE SEQUENCE [LARGE SCALE GENOMIC DNA]</scope>
    <source>
        <strain evidence="3 4">CLA-SR-H026</strain>
    </source>
</reference>
<dbReference type="EC" id="2.4.-.-" evidence="3"/>
<dbReference type="PANTHER" id="PTHR12526:SF630">
    <property type="entry name" value="GLYCOSYLTRANSFERASE"/>
    <property type="match status" value="1"/>
</dbReference>
<gene>
    <name evidence="3" type="ORF">AAA081_07925</name>
</gene>
<dbReference type="EMBL" id="JBBNPS010000029">
    <property type="protein sequence ID" value="MEQ3354217.1"/>
    <property type="molecule type" value="Genomic_DNA"/>
</dbReference>
<dbReference type="InterPro" id="IPR028098">
    <property type="entry name" value="Glyco_trans_4-like_N"/>
</dbReference>
<proteinExistence type="predicted"/>
<evidence type="ECO:0000313" key="4">
    <source>
        <dbReference type="Proteomes" id="UP001481872"/>
    </source>
</evidence>
<name>A0ABV1JAJ2_9FIRM</name>
<evidence type="ECO:0000259" key="2">
    <source>
        <dbReference type="Pfam" id="PF13439"/>
    </source>
</evidence>
<dbReference type="SUPFAM" id="SSF53756">
    <property type="entry name" value="UDP-Glycosyltransferase/glycogen phosphorylase"/>
    <property type="match status" value="1"/>
</dbReference>
<protein>
    <submittedName>
        <fullName evidence="3">Glycosyltransferase</fullName>
        <ecNumber evidence="3">2.4.-.-</ecNumber>
    </submittedName>
</protein>
<organism evidence="3 4">
    <name type="scientific">Aedoeadaptatus acetigenes</name>
    <dbReference type="NCBI Taxonomy" id="2981723"/>
    <lineage>
        <taxon>Bacteria</taxon>
        <taxon>Bacillati</taxon>
        <taxon>Bacillota</taxon>
        <taxon>Tissierellia</taxon>
        <taxon>Tissierellales</taxon>
        <taxon>Peptoniphilaceae</taxon>
        <taxon>Aedoeadaptatus</taxon>
    </lineage>
</organism>
<dbReference type="InterPro" id="IPR001296">
    <property type="entry name" value="Glyco_trans_1"/>
</dbReference>
<evidence type="ECO:0000313" key="3">
    <source>
        <dbReference type="EMBL" id="MEQ3354217.1"/>
    </source>
</evidence>
<dbReference type="GO" id="GO:0016757">
    <property type="term" value="F:glycosyltransferase activity"/>
    <property type="evidence" value="ECO:0007669"/>
    <property type="project" value="UniProtKB-KW"/>
</dbReference>
<keyword evidence="3" id="KW-0808">Transferase</keyword>
<keyword evidence="4" id="KW-1185">Reference proteome</keyword>
<dbReference type="Pfam" id="PF13439">
    <property type="entry name" value="Glyco_transf_4"/>
    <property type="match status" value="1"/>
</dbReference>
<dbReference type="RefSeq" id="WP_349054519.1">
    <property type="nucleotide sequence ID" value="NZ_JBBNPS010000029.1"/>
</dbReference>